<protein>
    <submittedName>
        <fullName evidence="2">Uncharacterized protein</fullName>
    </submittedName>
</protein>
<name>A0AAD1UHM2_EUPCR</name>
<evidence type="ECO:0000256" key="1">
    <source>
        <dbReference type="SAM" id="MobiDB-lite"/>
    </source>
</evidence>
<proteinExistence type="predicted"/>
<feature type="region of interest" description="Disordered" evidence="1">
    <location>
        <begin position="145"/>
        <end position="165"/>
    </location>
</feature>
<evidence type="ECO:0000313" key="2">
    <source>
        <dbReference type="EMBL" id="CAI2369578.1"/>
    </source>
</evidence>
<feature type="compositionally biased region" description="Basic residues" evidence="1">
    <location>
        <begin position="325"/>
        <end position="334"/>
    </location>
</feature>
<feature type="region of interest" description="Disordered" evidence="1">
    <location>
        <begin position="48"/>
        <end position="69"/>
    </location>
</feature>
<dbReference type="AlphaFoldDB" id="A0AAD1UHM2"/>
<sequence>MNYDQSETQDSVLLNDDCNSKGTLFMNSSFEMSRLDHDRRNKLIQAIQNKKKKDKAKERRKALRKKRNEKKKLLEKIINQPETFKAVFEKNMNNIKNTMADDLKMSYHYNTADSPILIRKSTIISRGERKLKLLRNNSSFKARIPRSNAIRSGNHSPKDAKNSGRISIQKFHKKNNSMFQTSSIGSPKKSIISSGERISTILESKGNIASMIASSSVCGEESTQMNKLTINFSSKQNKKSDSKFKRNPLKVHHAKFIPCINFTKAASKAIPLNSRILLSKPSHDRSRSLGQYSNFETPARLKKNLIHSKKVLNGAVRIRLSSKTSPHKRVRPKSRINSTGRPLSKMQYSKFKRIDSALRVMHQSLYEFKGTINNCIKNANQSFRRNYLSCDGEKKTKKKHKPFEPFPIEDYLDKSLENFWEE</sequence>
<dbReference type="EMBL" id="CAMPGE010010731">
    <property type="protein sequence ID" value="CAI2369578.1"/>
    <property type="molecule type" value="Genomic_DNA"/>
</dbReference>
<gene>
    <name evidence="2" type="ORF">ECRASSUSDP1_LOCUS10881</name>
</gene>
<organism evidence="2 3">
    <name type="scientific">Euplotes crassus</name>
    <dbReference type="NCBI Taxonomy" id="5936"/>
    <lineage>
        <taxon>Eukaryota</taxon>
        <taxon>Sar</taxon>
        <taxon>Alveolata</taxon>
        <taxon>Ciliophora</taxon>
        <taxon>Intramacronucleata</taxon>
        <taxon>Spirotrichea</taxon>
        <taxon>Hypotrichia</taxon>
        <taxon>Euplotida</taxon>
        <taxon>Euplotidae</taxon>
        <taxon>Moneuplotes</taxon>
    </lineage>
</organism>
<reference evidence="2" key="1">
    <citation type="submission" date="2023-07" db="EMBL/GenBank/DDBJ databases">
        <authorList>
            <consortium name="AG Swart"/>
            <person name="Singh M."/>
            <person name="Singh A."/>
            <person name="Seah K."/>
            <person name="Emmerich C."/>
        </authorList>
    </citation>
    <scope>NUCLEOTIDE SEQUENCE</scope>
    <source>
        <strain evidence="2">DP1</strain>
    </source>
</reference>
<keyword evidence="3" id="KW-1185">Reference proteome</keyword>
<evidence type="ECO:0000313" key="3">
    <source>
        <dbReference type="Proteomes" id="UP001295684"/>
    </source>
</evidence>
<accession>A0AAD1UHM2</accession>
<feature type="region of interest" description="Disordered" evidence="1">
    <location>
        <begin position="322"/>
        <end position="341"/>
    </location>
</feature>
<dbReference type="Proteomes" id="UP001295684">
    <property type="component" value="Unassembled WGS sequence"/>
</dbReference>
<feature type="compositionally biased region" description="Basic residues" evidence="1">
    <location>
        <begin position="49"/>
        <end position="69"/>
    </location>
</feature>
<comment type="caution">
    <text evidence="2">The sequence shown here is derived from an EMBL/GenBank/DDBJ whole genome shotgun (WGS) entry which is preliminary data.</text>
</comment>